<dbReference type="Proteomes" id="UP000076863">
    <property type="component" value="Unassembled WGS sequence"/>
</dbReference>
<feature type="region of interest" description="Disordered" evidence="1">
    <location>
        <begin position="1"/>
        <end position="34"/>
    </location>
</feature>
<evidence type="ECO:0000256" key="1">
    <source>
        <dbReference type="SAM" id="MobiDB-lite"/>
    </source>
</evidence>
<name>A0A167HS94_9HYPO</name>
<accession>A0A167HS94</accession>
<organism evidence="2 3">
    <name type="scientific">Beauveria brongniartii RCEF 3172</name>
    <dbReference type="NCBI Taxonomy" id="1081107"/>
    <lineage>
        <taxon>Eukaryota</taxon>
        <taxon>Fungi</taxon>
        <taxon>Dikarya</taxon>
        <taxon>Ascomycota</taxon>
        <taxon>Pezizomycotina</taxon>
        <taxon>Sordariomycetes</taxon>
        <taxon>Hypocreomycetidae</taxon>
        <taxon>Hypocreales</taxon>
        <taxon>Cordycipitaceae</taxon>
        <taxon>Beauveria</taxon>
        <taxon>Beauveria brongniartii</taxon>
    </lineage>
</organism>
<evidence type="ECO:0000313" key="2">
    <source>
        <dbReference type="EMBL" id="OAA48254.1"/>
    </source>
</evidence>
<comment type="caution">
    <text evidence="2">The sequence shown here is derived from an EMBL/GenBank/DDBJ whole genome shotgun (WGS) entry which is preliminary data.</text>
</comment>
<evidence type="ECO:0000313" key="3">
    <source>
        <dbReference type="Proteomes" id="UP000076863"/>
    </source>
</evidence>
<feature type="compositionally biased region" description="Low complexity" evidence="1">
    <location>
        <begin position="1"/>
        <end position="25"/>
    </location>
</feature>
<proteinExistence type="predicted"/>
<protein>
    <submittedName>
        <fullName evidence="2">Uncharacterized protein</fullName>
    </submittedName>
</protein>
<dbReference type="EMBL" id="AZHA01000005">
    <property type="protein sequence ID" value="OAA48254.1"/>
    <property type="molecule type" value="Genomic_DNA"/>
</dbReference>
<sequence length="133" mass="14541">MSSTQETSTRCTCSESRRTSASSASGVASFTLSTEPATELKPDLPTHVWVSQNPNHPLPAYARDYPKPTGEINIDEALNRKPGRWTFRGTVEANLKKQPHSIINEVSEEEAYAAAKTSLLETAAQMNAAKSKY</sequence>
<keyword evidence="3" id="KW-1185">Reference proteome</keyword>
<dbReference type="OrthoDB" id="3563866at2759"/>
<gene>
    <name evidence="2" type="ORF">BBO_02523</name>
</gene>
<reference evidence="2 3" key="1">
    <citation type="journal article" date="2016" name="Genome Biol. Evol.">
        <title>Divergent and convergent evolution of fungal pathogenicity.</title>
        <authorList>
            <person name="Shang Y."/>
            <person name="Xiao G."/>
            <person name="Zheng P."/>
            <person name="Cen K."/>
            <person name="Zhan S."/>
            <person name="Wang C."/>
        </authorList>
    </citation>
    <scope>NUCLEOTIDE SEQUENCE [LARGE SCALE GENOMIC DNA]</scope>
    <source>
        <strain evidence="2 3">RCEF 3172</strain>
    </source>
</reference>
<dbReference type="AlphaFoldDB" id="A0A167HS94"/>